<proteinExistence type="predicted"/>
<feature type="domain" description="Secretion system C-terminal sorting" evidence="3">
    <location>
        <begin position="45"/>
        <end position="114"/>
    </location>
</feature>
<dbReference type="Proteomes" id="UP000198963">
    <property type="component" value="Chromosome I"/>
</dbReference>
<evidence type="ECO:0000256" key="2">
    <source>
        <dbReference type="SAM" id="SignalP"/>
    </source>
</evidence>
<name>A0A1H1N5X8_9FLAO</name>
<organism evidence="4 5">
    <name type="scientific">Winogradskyella sediminis</name>
    <dbReference type="NCBI Taxonomy" id="1382466"/>
    <lineage>
        <taxon>Bacteria</taxon>
        <taxon>Pseudomonadati</taxon>
        <taxon>Bacteroidota</taxon>
        <taxon>Flavobacteriia</taxon>
        <taxon>Flavobacteriales</taxon>
        <taxon>Flavobacteriaceae</taxon>
        <taxon>Winogradskyella</taxon>
    </lineage>
</organism>
<evidence type="ECO:0000313" key="5">
    <source>
        <dbReference type="Proteomes" id="UP000198963"/>
    </source>
</evidence>
<accession>A0A1H1N5X8</accession>
<feature type="signal peptide" evidence="2">
    <location>
        <begin position="1"/>
        <end position="18"/>
    </location>
</feature>
<dbReference type="EMBL" id="LT629774">
    <property type="protein sequence ID" value="SDR94280.1"/>
    <property type="molecule type" value="Genomic_DNA"/>
</dbReference>
<protein>
    <submittedName>
        <fullName evidence="4">Por secretion system C-terminal sorting domain-containing protein</fullName>
    </submittedName>
</protein>
<keyword evidence="1 2" id="KW-0732">Signal</keyword>
<reference evidence="4 5" key="1">
    <citation type="submission" date="2016-10" db="EMBL/GenBank/DDBJ databases">
        <authorList>
            <person name="Varghese N."/>
            <person name="Submissions S."/>
        </authorList>
    </citation>
    <scope>NUCLEOTIDE SEQUENCE [LARGE SCALE GENOMIC DNA]</scope>
    <source>
        <strain evidence="4 5">RHA_55</strain>
    </source>
</reference>
<evidence type="ECO:0000256" key="1">
    <source>
        <dbReference type="ARBA" id="ARBA00022729"/>
    </source>
</evidence>
<dbReference type="NCBIfam" id="TIGR04183">
    <property type="entry name" value="Por_Secre_tail"/>
    <property type="match status" value="1"/>
</dbReference>
<sequence>MKLKLLLLLFFVAAFSFAQGSVSKIDTNGTGLNAIEIQNNDFTIAPNPAKNNLNIKLKKSSEDLKLEVFDVLGKRIYNGLITKLESSIDVSNWKNGVYLVRISDDTETVTKRFIKR</sequence>
<dbReference type="AlphaFoldDB" id="A0A1H1N5X8"/>
<evidence type="ECO:0000313" key="4">
    <source>
        <dbReference type="EMBL" id="SDR94280.1"/>
    </source>
</evidence>
<dbReference type="RefSeq" id="WP_092443946.1">
    <property type="nucleotide sequence ID" value="NZ_JBLXAG010000010.1"/>
</dbReference>
<feature type="chain" id="PRO_5009255164" evidence="2">
    <location>
        <begin position="19"/>
        <end position="116"/>
    </location>
</feature>
<dbReference type="Pfam" id="PF18962">
    <property type="entry name" value="Por_Secre_tail"/>
    <property type="match status" value="1"/>
</dbReference>
<dbReference type="STRING" id="1249933.SAMN04489797_0511"/>
<keyword evidence="5" id="KW-1185">Reference proteome</keyword>
<gene>
    <name evidence="4" type="ORF">SAMN04489797_0511</name>
</gene>
<evidence type="ECO:0000259" key="3">
    <source>
        <dbReference type="Pfam" id="PF18962"/>
    </source>
</evidence>
<dbReference type="InterPro" id="IPR026444">
    <property type="entry name" value="Secre_tail"/>
</dbReference>